<name>A0AB34L1L4_9PEZI</name>
<dbReference type="InterPro" id="IPR006094">
    <property type="entry name" value="Oxid_FAD_bind_N"/>
</dbReference>
<accession>A0AB34L1L4</accession>
<dbReference type="InterPro" id="IPR012951">
    <property type="entry name" value="BBE"/>
</dbReference>
<dbReference type="GO" id="GO:0016491">
    <property type="term" value="F:oxidoreductase activity"/>
    <property type="evidence" value="ECO:0007669"/>
    <property type="project" value="UniProtKB-KW"/>
</dbReference>
<keyword evidence="3" id="KW-0285">Flavoprotein</keyword>
<keyword evidence="9" id="KW-1185">Reference proteome</keyword>
<dbReference type="PANTHER" id="PTHR42973">
    <property type="entry name" value="BINDING OXIDOREDUCTASE, PUTATIVE (AFU_ORTHOLOGUE AFUA_1G17690)-RELATED"/>
    <property type="match status" value="1"/>
</dbReference>
<dbReference type="InterPro" id="IPR036318">
    <property type="entry name" value="FAD-bd_PCMH-like_sf"/>
</dbReference>
<dbReference type="PROSITE" id="PS00862">
    <property type="entry name" value="OX2_COVAL_FAD"/>
    <property type="match status" value="1"/>
</dbReference>
<reference evidence="8 9" key="1">
    <citation type="journal article" date="2020" name="Microbiol. Resour. Announc.">
        <title>Draft Genome Sequence of a Cladosporium Species Isolated from the Mesophotic Ascidian Didemnum maculosum.</title>
        <authorList>
            <person name="Gioti A."/>
            <person name="Siaperas R."/>
            <person name="Nikolaivits E."/>
            <person name="Le Goff G."/>
            <person name="Ouazzani J."/>
            <person name="Kotoulas G."/>
            <person name="Topakas E."/>
        </authorList>
    </citation>
    <scope>NUCLEOTIDE SEQUENCE [LARGE SCALE GENOMIC DNA]</scope>
    <source>
        <strain evidence="8 9">TM138-S3</strain>
    </source>
</reference>
<dbReference type="InterPro" id="IPR050416">
    <property type="entry name" value="FAD-linked_Oxidoreductase"/>
</dbReference>
<keyword evidence="5" id="KW-0560">Oxidoreductase</keyword>
<dbReference type="Pfam" id="PF01565">
    <property type="entry name" value="FAD_binding_4"/>
    <property type="match status" value="1"/>
</dbReference>
<dbReference type="Gene3D" id="3.30.465.10">
    <property type="match status" value="2"/>
</dbReference>
<evidence type="ECO:0000256" key="1">
    <source>
        <dbReference type="ARBA" id="ARBA00001974"/>
    </source>
</evidence>
<organism evidence="8 9">
    <name type="scientific">Cladosporium halotolerans</name>
    <dbReference type="NCBI Taxonomy" id="1052096"/>
    <lineage>
        <taxon>Eukaryota</taxon>
        <taxon>Fungi</taxon>
        <taxon>Dikarya</taxon>
        <taxon>Ascomycota</taxon>
        <taxon>Pezizomycotina</taxon>
        <taxon>Dothideomycetes</taxon>
        <taxon>Dothideomycetidae</taxon>
        <taxon>Cladosporiales</taxon>
        <taxon>Cladosporiaceae</taxon>
        <taxon>Cladosporium</taxon>
    </lineage>
</organism>
<evidence type="ECO:0000313" key="8">
    <source>
        <dbReference type="EMBL" id="KAL1590895.1"/>
    </source>
</evidence>
<comment type="similarity">
    <text evidence="2">Belongs to the oxygen-dependent FAD-linked oxidoreductase family.</text>
</comment>
<comment type="cofactor">
    <cofactor evidence="1">
        <name>FAD</name>
        <dbReference type="ChEBI" id="CHEBI:57692"/>
    </cofactor>
</comment>
<evidence type="ECO:0000313" key="9">
    <source>
        <dbReference type="Proteomes" id="UP000803884"/>
    </source>
</evidence>
<keyword evidence="4" id="KW-0274">FAD</keyword>
<dbReference type="GeneID" id="96001928"/>
<evidence type="ECO:0000259" key="7">
    <source>
        <dbReference type="PROSITE" id="PS51387"/>
    </source>
</evidence>
<dbReference type="PROSITE" id="PS51387">
    <property type="entry name" value="FAD_PCMH"/>
    <property type="match status" value="1"/>
</dbReference>
<dbReference type="PANTHER" id="PTHR42973:SF39">
    <property type="entry name" value="FAD-BINDING PCMH-TYPE DOMAIN-CONTAINING PROTEIN"/>
    <property type="match status" value="1"/>
</dbReference>
<protein>
    <recommendedName>
        <fullName evidence="7">FAD-binding PCMH-type domain-containing protein</fullName>
    </recommendedName>
</protein>
<dbReference type="InterPro" id="IPR016166">
    <property type="entry name" value="FAD-bd_PCMH"/>
</dbReference>
<feature type="chain" id="PRO_5044286910" description="FAD-binding PCMH-type domain-containing protein" evidence="6">
    <location>
        <begin position="17"/>
        <end position="597"/>
    </location>
</feature>
<evidence type="ECO:0000256" key="2">
    <source>
        <dbReference type="ARBA" id="ARBA00005466"/>
    </source>
</evidence>
<dbReference type="SUPFAM" id="SSF56176">
    <property type="entry name" value="FAD-binding/transporter-associated domain-like"/>
    <property type="match status" value="1"/>
</dbReference>
<evidence type="ECO:0000256" key="5">
    <source>
        <dbReference type="ARBA" id="ARBA00023002"/>
    </source>
</evidence>
<evidence type="ECO:0000256" key="4">
    <source>
        <dbReference type="ARBA" id="ARBA00022827"/>
    </source>
</evidence>
<sequence length="597" mass="65242">MLKLFPIALWVSRCSSLPPRSPTCKPIYGSPEWPSASVWRSLNNSISGRLVTPTPPGAVCHPELPDYDNVACTEVASHWTNTTFHALNLVSADYNDMACLPNDTYPCDFRSYPRYVVPAANAQDIQHAVSFARETRIRLIVKGTGHDVPGRSSGSDSLSIQTHKLRGLTLNRGDPRALALGGVGSVKIAAGERMIDVYEFAAAHNITVVGGADPHVGIGGWIANGGHSPVSAYYGMGADQVLEMEVVTADGAFRTVNQTSDPDLFWALRGGGASNFAVIVSVTVKAYESISYTGFNFAYNTTARSDTFWSMVTYFHSQVPQLVKSGLMGYFWVTSLDPSEPDPAMQGKLYGEWIAPKLSPEQVKDILAPMEEHMKATTWSDPVRTISAGQEYPDFIKGFALQNQADSAGLPIRLGSRLLDENALSKPLPELKDALRKASGESVGWPMLGHVIAGPGTWKPKGGIAGGSNAVFPAWRKTCMQIALPRSWEPLNDTAKEEITTILRTEEVQELRELAPDTGAYVNEADPTEPDWQKTFNGENYARLFALKREWDPNGVFWYKNGVGSELWEPRGPWGIENGVGQDPVQLCEVGRESYES</sequence>
<feature type="signal peptide" evidence="6">
    <location>
        <begin position="1"/>
        <end position="16"/>
    </location>
</feature>
<dbReference type="EMBL" id="JAAQHG020000001">
    <property type="protein sequence ID" value="KAL1590895.1"/>
    <property type="molecule type" value="Genomic_DNA"/>
</dbReference>
<dbReference type="AlphaFoldDB" id="A0AB34L1L4"/>
<dbReference type="InterPro" id="IPR016169">
    <property type="entry name" value="FAD-bd_PCMH_sub2"/>
</dbReference>
<dbReference type="GO" id="GO:0071949">
    <property type="term" value="F:FAD binding"/>
    <property type="evidence" value="ECO:0007669"/>
    <property type="project" value="InterPro"/>
</dbReference>
<evidence type="ECO:0000256" key="6">
    <source>
        <dbReference type="SAM" id="SignalP"/>
    </source>
</evidence>
<proteinExistence type="inferred from homology"/>
<feature type="domain" description="FAD-binding PCMH-type" evidence="7">
    <location>
        <begin position="109"/>
        <end position="289"/>
    </location>
</feature>
<gene>
    <name evidence="8" type="ORF">WHR41_00484</name>
</gene>
<dbReference type="RefSeq" id="XP_069234000.1">
    <property type="nucleotide sequence ID" value="XM_069369090.1"/>
</dbReference>
<dbReference type="InterPro" id="IPR006093">
    <property type="entry name" value="Oxy_OxRdtase_FAD_BS"/>
</dbReference>
<dbReference type="Pfam" id="PF08031">
    <property type="entry name" value="BBE"/>
    <property type="match status" value="1"/>
</dbReference>
<evidence type="ECO:0000256" key="3">
    <source>
        <dbReference type="ARBA" id="ARBA00022630"/>
    </source>
</evidence>
<comment type="caution">
    <text evidence="8">The sequence shown here is derived from an EMBL/GenBank/DDBJ whole genome shotgun (WGS) entry which is preliminary data.</text>
</comment>
<keyword evidence="6" id="KW-0732">Signal</keyword>
<dbReference type="Proteomes" id="UP000803884">
    <property type="component" value="Unassembled WGS sequence"/>
</dbReference>